<dbReference type="AlphaFoldDB" id="A0AAN8XAU3"/>
<reference evidence="2 3" key="1">
    <citation type="submission" date="2023-11" db="EMBL/GenBank/DDBJ databases">
        <title>Halocaridina rubra genome assembly.</title>
        <authorList>
            <person name="Smith C."/>
        </authorList>
    </citation>
    <scope>NUCLEOTIDE SEQUENCE [LARGE SCALE GENOMIC DNA]</scope>
    <source>
        <strain evidence="2">EP-1</strain>
        <tissue evidence="2">Whole</tissue>
    </source>
</reference>
<comment type="caution">
    <text evidence="2">The sequence shown here is derived from an EMBL/GenBank/DDBJ whole genome shotgun (WGS) entry which is preliminary data.</text>
</comment>
<dbReference type="InterPro" id="IPR027417">
    <property type="entry name" value="P-loop_NTPase"/>
</dbReference>
<evidence type="ECO:0000313" key="3">
    <source>
        <dbReference type="Proteomes" id="UP001381693"/>
    </source>
</evidence>
<dbReference type="InterPro" id="IPR051135">
    <property type="entry name" value="Gal/GlcNAc/GalNAc_ST"/>
</dbReference>
<accession>A0AAN8XAU3</accession>
<name>A0AAN8XAU3_HALRR</name>
<dbReference type="PANTHER" id="PTHR10704:SF44">
    <property type="entry name" value="LD35051P-RELATED"/>
    <property type="match status" value="1"/>
</dbReference>
<feature type="domain" description="Sulfotransferase" evidence="1">
    <location>
        <begin position="3"/>
        <end position="135"/>
    </location>
</feature>
<dbReference type="SUPFAM" id="SSF52540">
    <property type="entry name" value="P-loop containing nucleoside triphosphate hydrolases"/>
    <property type="match status" value="1"/>
</dbReference>
<dbReference type="GO" id="GO:0006790">
    <property type="term" value="P:sulfur compound metabolic process"/>
    <property type="evidence" value="ECO:0007669"/>
    <property type="project" value="TreeGrafter"/>
</dbReference>
<evidence type="ECO:0000259" key="1">
    <source>
        <dbReference type="Pfam" id="PF00685"/>
    </source>
</evidence>
<dbReference type="Pfam" id="PF00685">
    <property type="entry name" value="Sulfotransfer_1"/>
    <property type="match status" value="1"/>
</dbReference>
<sequence length="159" mass="18855">MERDPRPVMQSRQNLFWCRNEPDCGYTNNVCGHYFQDLKEAQKLKKEYPDRFKFVQYERLSLHTEITVKEIWKFLHLKLRDETLAKVHKLTSAAAPPSNPYDTNRNTVSHTFYWRKTMSFEAVEKIQNACQQVLSMLGLRSFSTREELHNTTVSAFLPH</sequence>
<evidence type="ECO:0000313" key="2">
    <source>
        <dbReference type="EMBL" id="KAK7080956.1"/>
    </source>
</evidence>
<keyword evidence="3" id="KW-1185">Reference proteome</keyword>
<gene>
    <name evidence="2" type="ORF">SK128_011300</name>
</gene>
<dbReference type="GO" id="GO:0006044">
    <property type="term" value="P:N-acetylglucosamine metabolic process"/>
    <property type="evidence" value="ECO:0007669"/>
    <property type="project" value="TreeGrafter"/>
</dbReference>
<dbReference type="PANTHER" id="PTHR10704">
    <property type="entry name" value="CARBOHYDRATE SULFOTRANSFERASE"/>
    <property type="match status" value="1"/>
</dbReference>
<organism evidence="2 3">
    <name type="scientific">Halocaridina rubra</name>
    <name type="common">Hawaiian red shrimp</name>
    <dbReference type="NCBI Taxonomy" id="373956"/>
    <lineage>
        <taxon>Eukaryota</taxon>
        <taxon>Metazoa</taxon>
        <taxon>Ecdysozoa</taxon>
        <taxon>Arthropoda</taxon>
        <taxon>Crustacea</taxon>
        <taxon>Multicrustacea</taxon>
        <taxon>Malacostraca</taxon>
        <taxon>Eumalacostraca</taxon>
        <taxon>Eucarida</taxon>
        <taxon>Decapoda</taxon>
        <taxon>Pleocyemata</taxon>
        <taxon>Caridea</taxon>
        <taxon>Atyoidea</taxon>
        <taxon>Atyidae</taxon>
        <taxon>Halocaridina</taxon>
    </lineage>
</organism>
<protein>
    <recommendedName>
        <fullName evidence="1">Sulfotransferase domain-containing protein</fullName>
    </recommendedName>
</protein>
<proteinExistence type="predicted"/>
<dbReference type="Gene3D" id="3.40.50.300">
    <property type="entry name" value="P-loop containing nucleotide triphosphate hydrolases"/>
    <property type="match status" value="1"/>
</dbReference>
<dbReference type="InterPro" id="IPR000863">
    <property type="entry name" value="Sulfotransferase_dom"/>
</dbReference>
<dbReference type="GO" id="GO:0001517">
    <property type="term" value="F:N-acetylglucosamine 6-O-sulfotransferase activity"/>
    <property type="evidence" value="ECO:0007669"/>
    <property type="project" value="TreeGrafter"/>
</dbReference>
<dbReference type="EMBL" id="JAXCGZ010005738">
    <property type="protein sequence ID" value="KAK7080956.1"/>
    <property type="molecule type" value="Genomic_DNA"/>
</dbReference>
<dbReference type="Proteomes" id="UP001381693">
    <property type="component" value="Unassembled WGS sequence"/>
</dbReference>